<evidence type="ECO:0000256" key="2">
    <source>
        <dbReference type="ARBA" id="ARBA00011915"/>
    </source>
</evidence>
<feature type="domain" description="Enoyl-CoA hydratase/isomerase" evidence="4">
    <location>
        <begin position="15"/>
        <end position="335"/>
    </location>
</feature>
<dbReference type="CDD" id="cd06558">
    <property type="entry name" value="crotonase-like"/>
    <property type="match status" value="1"/>
</dbReference>
<dbReference type="InterPro" id="IPR029045">
    <property type="entry name" value="ClpP/crotonase-like_dom_sf"/>
</dbReference>
<reference evidence="5" key="1">
    <citation type="submission" date="2022-11" db="EMBL/GenBank/DDBJ databases">
        <title>Biodiversity and phylogenetic relationships of bacteria.</title>
        <authorList>
            <person name="Machado R.A.R."/>
            <person name="Bhat A."/>
            <person name="Loulou A."/>
            <person name="Kallel S."/>
        </authorList>
    </citation>
    <scope>NUCLEOTIDE SEQUENCE</scope>
    <source>
        <strain evidence="5">K-TC2</strain>
    </source>
</reference>
<evidence type="ECO:0000313" key="6">
    <source>
        <dbReference type="Proteomes" id="UP001144805"/>
    </source>
</evidence>
<dbReference type="InterPro" id="IPR032259">
    <property type="entry name" value="HIBYL-CoA-H"/>
</dbReference>
<accession>A0A9X3ILB3</accession>
<keyword evidence="3" id="KW-0378">Hydrolase</keyword>
<comment type="catalytic activity">
    <reaction evidence="1">
        <text>3-hydroxy-2-methylpropanoyl-CoA + H2O = 3-hydroxy-2-methylpropanoate + CoA + H(+)</text>
        <dbReference type="Rhea" id="RHEA:20888"/>
        <dbReference type="ChEBI" id="CHEBI:11805"/>
        <dbReference type="ChEBI" id="CHEBI:15377"/>
        <dbReference type="ChEBI" id="CHEBI:15378"/>
        <dbReference type="ChEBI" id="CHEBI:57287"/>
        <dbReference type="ChEBI" id="CHEBI:57340"/>
        <dbReference type="EC" id="3.1.2.4"/>
    </reaction>
</comment>
<keyword evidence="6" id="KW-1185">Reference proteome</keyword>
<dbReference type="GO" id="GO:0006574">
    <property type="term" value="P:L-valine catabolic process"/>
    <property type="evidence" value="ECO:0007669"/>
    <property type="project" value="TreeGrafter"/>
</dbReference>
<evidence type="ECO:0000259" key="4">
    <source>
        <dbReference type="Pfam" id="PF16113"/>
    </source>
</evidence>
<evidence type="ECO:0000313" key="5">
    <source>
        <dbReference type="EMBL" id="MCX5568670.1"/>
    </source>
</evidence>
<dbReference type="PANTHER" id="PTHR43176:SF3">
    <property type="entry name" value="3-HYDROXYISOBUTYRYL-COA HYDROLASE, MITOCHONDRIAL"/>
    <property type="match status" value="1"/>
</dbReference>
<dbReference type="Proteomes" id="UP001144805">
    <property type="component" value="Unassembled WGS sequence"/>
</dbReference>
<dbReference type="EC" id="3.1.2.4" evidence="2"/>
<dbReference type="RefSeq" id="WP_266337642.1">
    <property type="nucleotide sequence ID" value="NZ_JAPKNK010000002.1"/>
</dbReference>
<dbReference type="SUPFAM" id="SSF52096">
    <property type="entry name" value="ClpP/crotonase"/>
    <property type="match status" value="1"/>
</dbReference>
<proteinExistence type="predicted"/>
<protein>
    <recommendedName>
        <fullName evidence="2">3-hydroxyisobutyryl-CoA hydrolase</fullName>
        <ecNumber evidence="2">3.1.2.4</ecNumber>
    </recommendedName>
</protein>
<dbReference type="GO" id="GO:0003860">
    <property type="term" value="F:3-hydroxyisobutyryl-CoA hydrolase activity"/>
    <property type="evidence" value="ECO:0007669"/>
    <property type="project" value="UniProtKB-EC"/>
</dbReference>
<dbReference type="EMBL" id="JAPKNK010000002">
    <property type="protein sequence ID" value="MCX5568670.1"/>
    <property type="molecule type" value="Genomic_DNA"/>
</dbReference>
<dbReference type="NCBIfam" id="NF004127">
    <property type="entry name" value="PRK05617.1"/>
    <property type="match status" value="1"/>
</dbReference>
<evidence type="ECO:0000256" key="1">
    <source>
        <dbReference type="ARBA" id="ARBA00001709"/>
    </source>
</evidence>
<dbReference type="Gene3D" id="3.90.226.10">
    <property type="entry name" value="2-enoyl-CoA Hydratase, Chain A, domain 1"/>
    <property type="match status" value="1"/>
</dbReference>
<dbReference type="Pfam" id="PF16113">
    <property type="entry name" value="ECH_2"/>
    <property type="match status" value="1"/>
</dbReference>
<comment type="caution">
    <text evidence="5">The sequence shown here is derived from an EMBL/GenBank/DDBJ whole genome shotgun (WGS) entry which is preliminary data.</text>
</comment>
<organism evidence="5 6">
    <name type="scientific">Kaistia nematophila</name>
    <dbReference type="NCBI Taxonomy" id="2994654"/>
    <lineage>
        <taxon>Bacteria</taxon>
        <taxon>Pseudomonadati</taxon>
        <taxon>Pseudomonadota</taxon>
        <taxon>Alphaproteobacteria</taxon>
        <taxon>Hyphomicrobiales</taxon>
        <taxon>Kaistiaceae</taxon>
        <taxon>Kaistia</taxon>
    </lineage>
</organism>
<dbReference type="InterPro" id="IPR045004">
    <property type="entry name" value="ECH_dom"/>
</dbReference>
<name>A0A9X3ILB3_9HYPH</name>
<sequence>MAEPEILFERLGHAGLVTLNRPSALNALSHGMIKALAGALEEWKYDPAIRLVIVRAKGRAFCAGGDIRAVYEAGRGAPDQTAFFHDEYRLNAAIKAYPKSYVALVDGYIMGGGAGIAVHGSHRVFAEKAIFSMPETGIGFFPDVGSSFFLSRMPHEIGLYCGLAAARLARGDALHAGVATHAAPAAAFDAIVAELAESADVDAVLARHAEAAPAETLGPLDATISAIFATGPVESILARLDVLEGPHAEWAARTAATIRGKSPTSLRVALRQIRAARELDFDDCIRLDWRIACTILDGHDFYEGVRAVLVDKDQSPRWNPATLDAVDPGLIEGHFVAPHDGDLPLP</sequence>
<dbReference type="AlphaFoldDB" id="A0A9X3ILB3"/>
<dbReference type="PANTHER" id="PTHR43176">
    <property type="entry name" value="3-HYDROXYISOBUTYRYL-COA HYDROLASE-RELATED"/>
    <property type="match status" value="1"/>
</dbReference>
<gene>
    <name evidence="5" type="ORF">OSH07_05660</name>
</gene>
<evidence type="ECO:0000256" key="3">
    <source>
        <dbReference type="ARBA" id="ARBA00022801"/>
    </source>
</evidence>